<dbReference type="KEGG" id="bfz:BAU07_11185"/>
<keyword evidence="4" id="KW-0804">Transcription</keyword>
<keyword evidence="7" id="KW-1185">Reference proteome</keyword>
<dbReference type="Gene3D" id="1.10.10.10">
    <property type="entry name" value="Winged helix-like DNA-binding domain superfamily/Winged helix DNA-binding domain"/>
    <property type="match status" value="1"/>
</dbReference>
<dbReference type="InterPro" id="IPR036390">
    <property type="entry name" value="WH_DNA-bd_sf"/>
</dbReference>
<dbReference type="InterPro" id="IPR005119">
    <property type="entry name" value="LysR_subst-bd"/>
</dbReference>
<evidence type="ECO:0000256" key="4">
    <source>
        <dbReference type="ARBA" id="ARBA00023163"/>
    </source>
</evidence>
<dbReference type="SUPFAM" id="SSF46785">
    <property type="entry name" value="Winged helix' DNA-binding domain"/>
    <property type="match status" value="1"/>
</dbReference>
<evidence type="ECO:0000256" key="1">
    <source>
        <dbReference type="ARBA" id="ARBA00009437"/>
    </source>
</evidence>
<protein>
    <submittedName>
        <fullName evidence="6">LysR family transcriptional regulator</fullName>
    </submittedName>
</protein>
<dbReference type="InterPro" id="IPR000847">
    <property type="entry name" value="LysR_HTH_N"/>
</dbReference>
<dbReference type="InterPro" id="IPR058163">
    <property type="entry name" value="LysR-type_TF_proteobact-type"/>
</dbReference>
<dbReference type="Gene3D" id="3.40.190.290">
    <property type="match status" value="1"/>
</dbReference>
<dbReference type="GO" id="GO:0003700">
    <property type="term" value="F:DNA-binding transcription factor activity"/>
    <property type="evidence" value="ECO:0007669"/>
    <property type="project" value="InterPro"/>
</dbReference>
<dbReference type="PROSITE" id="PS50931">
    <property type="entry name" value="HTH_LYSR"/>
    <property type="match status" value="1"/>
</dbReference>
<evidence type="ECO:0000256" key="3">
    <source>
        <dbReference type="ARBA" id="ARBA00023125"/>
    </source>
</evidence>
<sequence length="295" mass="32082">MTEKKRTEPDWQDIRVFLALGRYGSLSAAARALSVNHATIARRIASLEATLGEKLVERRPEGYVLTPAGTRTLGAASEMETAVQALRRGGSDGSPRGLVRVNAPPALTQGFIIDKLAELPRQHPGLDIDLASDVRAVSLERHVTDIAIRLGRPADGDVIAKPLGLMAYGFYGTPEVCQPIEDGAPPVLIAFDEMNAYVPEAVWLARQYPQARVAFRANNQVAQATAARSGVGLALLPHYIGRREAALRPCRLDAAPPAREMWLLTRPQDRKNLPVRTVVDYLVQVFSGEHALFAA</sequence>
<dbReference type="Pfam" id="PF03466">
    <property type="entry name" value="LysR_substrate"/>
    <property type="match status" value="1"/>
</dbReference>
<evidence type="ECO:0000313" key="7">
    <source>
        <dbReference type="Proteomes" id="UP000091926"/>
    </source>
</evidence>
<evidence type="ECO:0000313" key="6">
    <source>
        <dbReference type="EMBL" id="ANN77593.1"/>
    </source>
</evidence>
<dbReference type="STRING" id="463014.BAU07_11185"/>
<evidence type="ECO:0000259" key="5">
    <source>
        <dbReference type="PROSITE" id="PS50931"/>
    </source>
</evidence>
<dbReference type="InterPro" id="IPR036388">
    <property type="entry name" value="WH-like_DNA-bd_sf"/>
</dbReference>
<dbReference type="OrthoDB" id="9072091at2"/>
<dbReference type="RefSeq" id="WP_066657393.1">
    <property type="nucleotide sequence ID" value="NZ_CBCSCL010000006.1"/>
</dbReference>
<evidence type="ECO:0000256" key="2">
    <source>
        <dbReference type="ARBA" id="ARBA00023015"/>
    </source>
</evidence>
<name>A0A193GD94_9BORD</name>
<dbReference type="GO" id="GO:0043565">
    <property type="term" value="F:sequence-specific DNA binding"/>
    <property type="evidence" value="ECO:0007669"/>
    <property type="project" value="TreeGrafter"/>
</dbReference>
<dbReference type="Pfam" id="PF00126">
    <property type="entry name" value="HTH_1"/>
    <property type="match status" value="1"/>
</dbReference>
<organism evidence="6 7">
    <name type="scientific">Bordetella flabilis</name>
    <dbReference type="NCBI Taxonomy" id="463014"/>
    <lineage>
        <taxon>Bacteria</taxon>
        <taxon>Pseudomonadati</taxon>
        <taxon>Pseudomonadota</taxon>
        <taxon>Betaproteobacteria</taxon>
        <taxon>Burkholderiales</taxon>
        <taxon>Alcaligenaceae</taxon>
        <taxon>Bordetella</taxon>
    </lineage>
</organism>
<dbReference type="SUPFAM" id="SSF53850">
    <property type="entry name" value="Periplasmic binding protein-like II"/>
    <property type="match status" value="1"/>
</dbReference>
<reference evidence="6 7" key="1">
    <citation type="submission" date="2016-06" db="EMBL/GenBank/DDBJ databases">
        <title>Complete genome sequences of Bordetella bronchialis and Bordetella flabilis.</title>
        <authorList>
            <person name="LiPuma J.J."/>
            <person name="Spilker T."/>
        </authorList>
    </citation>
    <scope>NUCLEOTIDE SEQUENCE [LARGE SCALE GENOMIC DNA]</scope>
    <source>
        <strain evidence="6 7">AU10664</strain>
    </source>
</reference>
<dbReference type="Proteomes" id="UP000091926">
    <property type="component" value="Chromosome"/>
</dbReference>
<dbReference type="EMBL" id="CP016172">
    <property type="protein sequence ID" value="ANN77593.1"/>
    <property type="molecule type" value="Genomic_DNA"/>
</dbReference>
<dbReference type="PANTHER" id="PTHR30537:SF3">
    <property type="entry name" value="TRANSCRIPTIONAL REGULATORY PROTEIN"/>
    <property type="match status" value="1"/>
</dbReference>
<keyword evidence="3" id="KW-0238">DNA-binding</keyword>
<comment type="similarity">
    <text evidence="1">Belongs to the LysR transcriptional regulatory family.</text>
</comment>
<proteinExistence type="inferred from homology"/>
<dbReference type="GO" id="GO:0006351">
    <property type="term" value="P:DNA-templated transcription"/>
    <property type="evidence" value="ECO:0007669"/>
    <property type="project" value="TreeGrafter"/>
</dbReference>
<keyword evidence="2" id="KW-0805">Transcription regulation</keyword>
<dbReference type="PANTHER" id="PTHR30537">
    <property type="entry name" value="HTH-TYPE TRANSCRIPTIONAL REGULATOR"/>
    <property type="match status" value="1"/>
</dbReference>
<accession>A0A193GD94</accession>
<dbReference type="AlphaFoldDB" id="A0A193GD94"/>
<gene>
    <name evidence="6" type="ORF">BAU07_11185</name>
</gene>
<feature type="domain" description="HTH lysR-type" evidence="5">
    <location>
        <begin position="9"/>
        <end position="66"/>
    </location>
</feature>